<dbReference type="InterPro" id="IPR017896">
    <property type="entry name" value="4Fe4S_Fe-S-bd"/>
</dbReference>
<dbReference type="RefSeq" id="WP_153725678.1">
    <property type="nucleotide sequence ID" value="NZ_CP045875.1"/>
</dbReference>
<evidence type="ECO:0000259" key="9">
    <source>
        <dbReference type="PROSITE" id="PS51379"/>
    </source>
</evidence>
<comment type="function">
    <text evidence="8">Ferredoxins are iron-sulfur proteins that transfer electrons in a wide variety of metabolic reactions.</text>
</comment>
<dbReference type="GO" id="GO:0009055">
    <property type="term" value="F:electron transfer activity"/>
    <property type="evidence" value="ECO:0007669"/>
    <property type="project" value="UniProtKB-UniRule"/>
</dbReference>
<dbReference type="GO" id="GO:0051539">
    <property type="term" value="F:4 iron, 4 sulfur cluster binding"/>
    <property type="evidence" value="ECO:0007669"/>
    <property type="project" value="UniProtKB-UniRule"/>
</dbReference>
<evidence type="ECO:0000256" key="5">
    <source>
        <dbReference type="ARBA" id="ARBA00022982"/>
    </source>
</evidence>
<dbReference type="Proteomes" id="UP000366051">
    <property type="component" value="Chromosome"/>
</dbReference>
<dbReference type="Pfam" id="PF00037">
    <property type="entry name" value="Fer4"/>
    <property type="match status" value="2"/>
</dbReference>
<dbReference type="InterPro" id="IPR017900">
    <property type="entry name" value="4Fe4S_Fe_S_CS"/>
</dbReference>
<dbReference type="SUPFAM" id="SSF54862">
    <property type="entry name" value="4Fe-4S ferredoxins"/>
    <property type="match status" value="1"/>
</dbReference>
<keyword evidence="6 8" id="KW-0408">Iron</keyword>
<name>A0A5Q2N0J5_9FIRM</name>
<evidence type="ECO:0000256" key="4">
    <source>
        <dbReference type="ARBA" id="ARBA00022723"/>
    </source>
</evidence>
<dbReference type="KEGG" id="hcv:FTV88_2420"/>
<keyword evidence="3 8" id="KW-0004">4Fe-4S</keyword>
<feature type="domain" description="4Fe-4S ferredoxin-type" evidence="9">
    <location>
        <begin position="27"/>
        <end position="54"/>
    </location>
</feature>
<organism evidence="10 11">
    <name type="scientific">Heliorestis convoluta</name>
    <dbReference type="NCBI Taxonomy" id="356322"/>
    <lineage>
        <taxon>Bacteria</taxon>
        <taxon>Bacillati</taxon>
        <taxon>Bacillota</taxon>
        <taxon>Clostridia</taxon>
        <taxon>Eubacteriales</taxon>
        <taxon>Heliobacteriaceae</taxon>
        <taxon>Heliorestis</taxon>
    </lineage>
</organism>
<gene>
    <name evidence="10" type="primary">pshBII</name>
    <name evidence="10" type="ORF">FTV88_2420</name>
</gene>
<keyword evidence="5 8" id="KW-0249">Electron transport</keyword>
<evidence type="ECO:0000256" key="6">
    <source>
        <dbReference type="ARBA" id="ARBA00023004"/>
    </source>
</evidence>
<evidence type="ECO:0000256" key="7">
    <source>
        <dbReference type="ARBA" id="ARBA00023014"/>
    </source>
</evidence>
<dbReference type="EMBL" id="CP045875">
    <property type="protein sequence ID" value="QGG48518.1"/>
    <property type="molecule type" value="Genomic_DNA"/>
</dbReference>
<proteinExistence type="predicted"/>
<dbReference type="OrthoDB" id="9803397at2"/>
<feature type="domain" description="4Fe-4S ferredoxin-type" evidence="9">
    <location>
        <begin position="1"/>
        <end position="25"/>
    </location>
</feature>
<reference evidence="11" key="1">
    <citation type="submission" date="2019-11" db="EMBL/GenBank/DDBJ databases">
        <title>Genome sequence of Heliorestis convoluta strain HH, an alkaliphilic and minimalistic phototrophic bacterium from a soda lake in Egypt.</title>
        <authorList>
            <person name="Dewey E.D."/>
            <person name="Stokes L.M."/>
            <person name="Burchell B.M."/>
            <person name="Shaffer K.N."/>
            <person name="Huntington A.M."/>
            <person name="Baker J.M."/>
            <person name="Nadendla S."/>
            <person name="Giglio M.G."/>
            <person name="Touchman J.W."/>
            <person name="Blankenship R.E."/>
            <person name="Madigan M.T."/>
            <person name="Sattley W.M."/>
        </authorList>
    </citation>
    <scope>NUCLEOTIDE SEQUENCE [LARGE SCALE GENOMIC DNA]</scope>
    <source>
        <strain evidence="11">HH</strain>
    </source>
</reference>
<comment type="cofactor">
    <cofactor evidence="1 8">
        <name>[4Fe-4S] cluster</name>
        <dbReference type="ChEBI" id="CHEBI:49883"/>
    </cofactor>
</comment>
<protein>
    <recommendedName>
        <fullName evidence="8">Ferredoxin</fullName>
    </recommendedName>
</protein>
<keyword evidence="7 8" id="KW-0411">Iron-sulfur</keyword>
<dbReference type="PROSITE" id="PS51379">
    <property type="entry name" value="4FE4S_FER_2"/>
    <property type="match status" value="2"/>
</dbReference>
<evidence type="ECO:0000256" key="1">
    <source>
        <dbReference type="ARBA" id="ARBA00001966"/>
    </source>
</evidence>
<evidence type="ECO:0000256" key="8">
    <source>
        <dbReference type="RuleBase" id="RU365098"/>
    </source>
</evidence>
<evidence type="ECO:0000313" key="11">
    <source>
        <dbReference type="Proteomes" id="UP000366051"/>
    </source>
</evidence>
<dbReference type="Gene3D" id="3.30.70.20">
    <property type="match status" value="1"/>
</dbReference>
<evidence type="ECO:0000256" key="3">
    <source>
        <dbReference type="ARBA" id="ARBA00022485"/>
    </source>
</evidence>
<evidence type="ECO:0000313" key="10">
    <source>
        <dbReference type="EMBL" id="QGG48518.1"/>
    </source>
</evidence>
<accession>A0A5Q2N0J5</accession>
<dbReference type="AlphaFoldDB" id="A0A5Q2N0J5"/>
<dbReference type="PRINTS" id="PR00354">
    <property type="entry name" value="7FE8SFRDOXIN"/>
</dbReference>
<dbReference type="PROSITE" id="PS00198">
    <property type="entry name" value="4FE4S_FER_1"/>
    <property type="match status" value="1"/>
</dbReference>
<keyword evidence="2 8" id="KW-0813">Transport</keyword>
<dbReference type="InterPro" id="IPR000813">
    <property type="entry name" value="7Fe_ferredoxin"/>
</dbReference>
<evidence type="ECO:0000256" key="2">
    <source>
        <dbReference type="ARBA" id="ARBA00022448"/>
    </source>
</evidence>
<dbReference type="GO" id="GO:0046872">
    <property type="term" value="F:metal ion binding"/>
    <property type="evidence" value="ECO:0007669"/>
    <property type="project" value="UniProtKB-UniRule"/>
</dbReference>
<keyword evidence="4 8" id="KW-0479">Metal-binding</keyword>
<keyword evidence="11" id="KW-1185">Reference proteome</keyword>
<sequence>MAYTISDACVSCGACLDSCPVDAIKEGNPYTIEDTCIDCGSCEDTCPAGAISAG</sequence>